<sequence>MSNPLLESSSLPLFDRIQPADVAPAIDTLLARASEALETVVAPDFPAQWEAISAVLDVATEKLGTAWSAINHLNSVADTPELRAAYNEALPKVTEFWTNLGADERLYAKYKAIAPASLNKEQRAAWEHAMRGFVLSGAELQGIAKERFAQIQARSAELAQKFSENALDATDAFAYYARIDELDGVPADVIAAAKAGAEADGKEGYKLTLKMPSYLPVMQFAKSGALREKIYQAYVTRASDQAEGDGKRFDNTAVMKEILALRLEESQLLGYKNFGEVSVVPKMADSPQQVIDFLRDLAQRARPYAEKDVADLRAFARTDLGIADPKPWDWAFIGEKLKEARYSFSEQELKQYFPAPKVLAGLFKIVETLFDVSIRRDEAPVWNPCVEFYRIERSSAQGPQLVGQFYLDPQARKGKRGGAWMDDVRTRWLRPDTHQLQTPVAHLVCNFASGVDGKPALLTHDDVITLFHETGHGLHHMLTQVNERDVSGIAGVEWDAVELPSQFMENFCWEWDVLKHMTSHVDTGEALPRALYDKMIAAKNFQSGMQTLRQIEFALFDMLLHTEHNPADDFMALLNQVRAEVSVLQSPAYNRMAHTFSHIFAGGYAAGYYSYKWAEVLSADAYAAFEETVLADGSPNPETGRKYRESILEAGGSRPAMESFKAFRGREPQIDALLRHQGMSQAA</sequence>
<proteinExistence type="inferred from homology"/>
<dbReference type="GO" id="GO:0006508">
    <property type="term" value="P:proteolysis"/>
    <property type="evidence" value="ECO:0007669"/>
    <property type="project" value="UniProtKB-KW"/>
</dbReference>
<dbReference type="FunFam" id="3.40.390.10:FF:000009">
    <property type="entry name" value="Oligopeptidase A"/>
    <property type="match status" value="1"/>
</dbReference>
<dbReference type="GO" id="GO:0006518">
    <property type="term" value="P:peptide metabolic process"/>
    <property type="evidence" value="ECO:0007669"/>
    <property type="project" value="TreeGrafter"/>
</dbReference>
<evidence type="ECO:0000256" key="1">
    <source>
        <dbReference type="ARBA" id="ARBA00006040"/>
    </source>
</evidence>
<name>A0A076PJ96_COMTE</name>
<evidence type="ECO:0000256" key="6">
    <source>
        <dbReference type="ARBA" id="ARBA00023049"/>
    </source>
</evidence>
<feature type="domain" description="Peptidase M3A/M3B catalytic" evidence="10">
    <location>
        <begin position="218"/>
        <end position="678"/>
    </location>
</feature>
<dbReference type="SUPFAM" id="SSF55486">
    <property type="entry name" value="Metalloproteases ('zincins'), catalytic domain"/>
    <property type="match status" value="1"/>
</dbReference>
<dbReference type="Proteomes" id="UP000028782">
    <property type="component" value="Chromosome"/>
</dbReference>
<comment type="similarity">
    <text evidence="1 9">Belongs to the peptidase M3 family.</text>
</comment>
<dbReference type="KEGG" id="ctes:O987_13665"/>
<comment type="cofactor">
    <cofactor evidence="9">
        <name>Zn(2+)</name>
        <dbReference type="ChEBI" id="CHEBI:29105"/>
    </cofactor>
    <text evidence="9">Binds 1 zinc ion.</text>
</comment>
<keyword evidence="3 9" id="KW-0479">Metal-binding</keyword>
<dbReference type="InterPro" id="IPR001567">
    <property type="entry name" value="Pept_M3A_M3B_dom"/>
</dbReference>
<dbReference type="AlphaFoldDB" id="A0A076PJ96"/>
<gene>
    <name evidence="12" type="ORF">O987_13665</name>
</gene>
<dbReference type="HOGENOM" id="CLU_001805_4_1_4"/>
<accession>A0A076PJ96</accession>
<evidence type="ECO:0000259" key="10">
    <source>
        <dbReference type="Pfam" id="PF01432"/>
    </source>
</evidence>
<keyword evidence="2 9" id="KW-0645">Protease</keyword>
<evidence type="ECO:0000313" key="13">
    <source>
        <dbReference type="Proteomes" id="UP000028782"/>
    </source>
</evidence>
<dbReference type="Gene3D" id="1.10.1370.10">
    <property type="entry name" value="Neurolysin, domain 3"/>
    <property type="match status" value="1"/>
</dbReference>
<evidence type="ECO:0000256" key="4">
    <source>
        <dbReference type="ARBA" id="ARBA00022801"/>
    </source>
</evidence>
<dbReference type="RefSeq" id="WP_043372747.1">
    <property type="nucleotide sequence ID" value="NZ_CP006704.1"/>
</dbReference>
<organism evidence="12 13">
    <name type="scientific">Comamonas testosteroni TK102</name>
    <dbReference type="NCBI Taxonomy" id="1392005"/>
    <lineage>
        <taxon>Bacteria</taxon>
        <taxon>Pseudomonadati</taxon>
        <taxon>Pseudomonadota</taxon>
        <taxon>Betaproteobacteria</taxon>
        <taxon>Burkholderiales</taxon>
        <taxon>Comamonadaceae</taxon>
        <taxon>Comamonas</taxon>
    </lineage>
</organism>
<dbReference type="Gene3D" id="1.10.1370.40">
    <property type="match status" value="1"/>
</dbReference>
<dbReference type="EC" id="3.4.24.70" evidence="8"/>
<evidence type="ECO:0000256" key="5">
    <source>
        <dbReference type="ARBA" id="ARBA00022833"/>
    </source>
</evidence>
<dbReference type="CDD" id="cd06456">
    <property type="entry name" value="M3A_DCP"/>
    <property type="match status" value="1"/>
</dbReference>
<protein>
    <recommendedName>
        <fullName evidence="8">oligopeptidase A</fullName>
        <ecNumber evidence="8">3.4.24.70</ecNumber>
    </recommendedName>
</protein>
<keyword evidence="4 9" id="KW-0378">Hydrolase</keyword>
<reference evidence="12 13" key="1">
    <citation type="journal article" date="2014" name="Genome Announc.">
        <title>Complete Genome Sequence of Polychlorinated Biphenyl Degrader Comamonas testosteroni TK102 (NBRC 109938).</title>
        <authorList>
            <person name="Fukuda K."/>
            <person name="Hosoyama A."/>
            <person name="Tsuchikane K."/>
            <person name="Ohji S."/>
            <person name="Yamazoe A."/>
            <person name="Fujita N."/>
            <person name="Shintani M."/>
            <person name="Kimbara K."/>
        </authorList>
    </citation>
    <scope>NUCLEOTIDE SEQUENCE [LARGE SCALE GENOMIC DNA]</scope>
    <source>
        <strain evidence="12">TK102</strain>
    </source>
</reference>
<dbReference type="PANTHER" id="PTHR11804:SF84">
    <property type="entry name" value="SACCHAROLYSIN"/>
    <property type="match status" value="1"/>
</dbReference>
<dbReference type="InterPro" id="IPR045666">
    <property type="entry name" value="OpdA_N"/>
</dbReference>
<dbReference type="GO" id="GO:0046872">
    <property type="term" value="F:metal ion binding"/>
    <property type="evidence" value="ECO:0007669"/>
    <property type="project" value="UniProtKB-UniRule"/>
</dbReference>
<dbReference type="GO" id="GO:0004222">
    <property type="term" value="F:metalloendopeptidase activity"/>
    <property type="evidence" value="ECO:0007669"/>
    <property type="project" value="UniProtKB-EC"/>
</dbReference>
<dbReference type="InterPro" id="IPR034005">
    <property type="entry name" value="M3A_DCP"/>
</dbReference>
<dbReference type="InterPro" id="IPR024079">
    <property type="entry name" value="MetalloPept_cat_dom_sf"/>
</dbReference>
<keyword evidence="6 9" id="KW-0482">Metalloprotease</keyword>
<feature type="domain" description="Oligopeptidase A N-terminal" evidence="11">
    <location>
        <begin position="34"/>
        <end position="143"/>
    </location>
</feature>
<dbReference type="Pfam" id="PF01432">
    <property type="entry name" value="Peptidase_M3"/>
    <property type="match status" value="1"/>
</dbReference>
<evidence type="ECO:0000256" key="3">
    <source>
        <dbReference type="ARBA" id="ARBA00022723"/>
    </source>
</evidence>
<evidence type="ECO:0000256" key="2">
    <source>
        <dbReference type="ARBA" id="ARBA00022670"/>
    </source>
</evidence>
<dbReference type="InterPro" id="IPR024077">
    <property type="entry name" value="Neurolysin/TOP_dom2"/>
</dbReference>
<evidence type="ECO:0000256" key="7">
    <source>
        <dbReference type="ARBA" id="ARBA00024603"/>
    </source>
</evidence>
<evidence type="ECO:0000256" key="8">
    <source>
        <dbReference type="ARBA" id="ARBA00026100"/>
    </source>
</evidence>
<evidence type="ECO:0000259" key="11">
    <source>
        <dbReference type="Pfam" id="PF19310"/>
    </source>
</evidence>
<dbReference type="GO" id="GO:0005829">
    <property type="term" value="C:cytosol"/>
    <property type="evidence" value="ECO:0007669"/>
    <property type="project" value="UniProtKB-ARBA"/>
</dbReference>
<keyword evidence="5 9" id="KW-0862">Zinc</keyword>
<comment type="catalytic activity">
    <reaction evidence="7">
        <text>Hydrolysis of oligopeptides, with broad specificity. Gly or Ala commonly occur as P1 or P1' residues, but more distant residues are also important, as is shown by the fact that Z-Gly-Pro-Gly-|-Gly-Pro-Ala is cleaved, but not Z-(Gly)(5).</text>
        <dbReference type="EC" id="3.4.24.70"/>
    </reaction>
</comment>
<dbReference type="EMBL" id="CP006704">
    <property type="protein sequence ID" value="AIJ46849.1"/>
    <property type="molecule type" value="Genomic_DNA"/>
</dbReference>
<dbReference type="InterPro" id="IPR045090">
    <property type="entry name" value="Pept_M3A_M3B"/>
</dbReference>
<evidence type="ECO:0000313" key="12">
    <source>
        <dbReference type="EMBL" id="AIJ46849.1"/>
    </source>
</evidence>
<evidence type="ECO:0000256" key="9">
    <source>
        <dbReference type="RuleBase" id="RU003435"/>
    </source>
</evidence>
<dbReference type="PANTHER" id="PTHR11804">
    <property type="entry name" value="PROTEASE M3 THIMET OLIGOPEPTIDASE-RELATED"/>
    <property type="match status" value="1"/>
</dbReference>
<dbReference type="Gene3D" id="3.40.390.10">
    <property type="entry name" value="Collagenase (Catalytic Domain)"/>
    <property type="match status" value="1"/>
</dbReference>
<dbReference type="Pfam" id="PF19310">
    <property type="entry name" value="TOP_N"/>
    <property type="match status" value="1"/>
</dbReference>